<feature type="transmembrane region" description="Helical" evidence="1">
    <location>
        <begin position="105"/>
        <end position="126"/>
    </location>
</feature>
<keyword evidence="3" id="KW-1185">Reference proteome</keyword>
<name>B2IFQ0_BEII9</name>
<keyword evidence="1" id="KW-0812">Transmembrane</keyword>
<proteinExistence type="predicted"/>
<feature type="transmembrane region" description="Helical" evidence="1">
    <location>
        <begin position="73"/>
        <end position="93"/>
    </location>
</feature>
<dbReference type="KEGG" id="bid:Bind_0611"/>
<accession>B2IFQ0</accession>
<keyword evidence="1" id="KW-1133">Transmembrane helix</keyword>
<dbReference type="Proteomes" id="UP000001695">
    <property type="component" value="Chromosome"/>
</dbReference>
<evidence type="ECO:0000256" key="1">
    <source>
        <dbReference type="SAM" id="Phobius"/>
    </source>
</evidence>
<evidence type="ECO:0000313" key="3">
    <source>
        <dbReference type="Proteomes" id="UP000001695"/>
    </source>
</evidence>
<dbReference type="HOGENOM" id="CLU_118089_0_0_5"/>
<organism evidence="2 3">
    <name type="scientific">Beijerinckia indica subsp. indica (strain ATCC 9039 / DSM 1715 / NCIMB 8712)</name>
    <dbReference type="NCBI Taxonomy" id="395963"/>
    <lineage>
        <taxon>Bacteria</taxon>
        <taxon>Pseudomonadati</taxon>
        <taxon>Pseudomonadota</taxon>
        <taxon>Alphaproteobacteria</taxon>
        <taxon>Hyphomicrobiales</taxon>
        <taxon>Beijerinckiaceae</taxon>
        <taxon>Beijerinckia</taxon>
    </lineage>
</organism>
<protein>
    <recommendedName>
        <fullName evidence="4">Transmembrane protein</fullName>
    </recommendedName>
</protein>
<dbReference type="eggNOG" id="ENOG502ZZD2">
    <property type="taxonomic scope" value="Bacteria"/>
</dbReference>
<dbReference type="AlphaFoldDB" id="B2IFQ0"/>
<evidence type="ECO:0000313" key="2">
    <source>
        <dbReference type="EMBL" id="ACB94261.1"/>
    </source>
</evidence>
<feature type="transmembrane region" description="Helical" evidence="1">
    <location>
        <begin position="42"/>
        <end position="61"/>
    </location>
</feature>
<dbReference type="STRING" id="395963.Bind_0611"/>
<keyword evidence="1" id="KW-0472">Membrane</keyword>
<dbReference type="RefSeq" id="WP_012383619.1">
    <property type="nucleotide sequence ID" value="NC_010581.1"/>
</dbReference>
<reference evidence="3" key="1">
    <citation type="submission" date="2008-03" db="EMBL/GenBank/DDBJ databases">
        <title>Complete sequence of chromosome of Beijerinckia indica subsp. indica ATCC 9039.</title>
        <authorList>
            <consortium name="US DOE Joint Genome Institute"/>
            <person name="Copeland A."/>
            <person name="Lucas S."/>
            <person name="Lapidus A."/>
            <person name="Glavina del Rio T."/>
            <person name="Dalin E."/>
            <person name="Tice H."/>
            <person name="Bruce D."/>
            <person name="Goodwin L."/>
            <person name="Pitluck S."/>
            <person name="LaButti K."/>
            <person name="Schmutz J."/>
            <person name="Larimer F."/>
            <person name="Land M."/>
            <person name="Hauser L."/>
            <person name="Kyrpides N."/>
            <person name="Mikhailova N."/>
            <person name="Dunfield P.F."/>
            <person name="Dedysh S.N."/>
            <person name="Liesack W."/>
            <person name="Saw J.H."/>
            <person name="Alam M."/>
            <person name="Chen Y."/>
            <person name="Murrell J.C."/>
            <person name="Richardson P."/>
        </authorList>
    </citation>
    <scope>NUCLEOTIDE SEQUENCE [LARGE SCALE GENOMIC DNA]</scope>
    <source>
        <strain evidence="3">ATCC 9039 / DSM 1715 / NCIMB 8712</strain>
    </source>
</reference>
<gene>
    <name evidence="2" type="ordered locus">Bind_0611</name>
</gene>
<feature type="transmembrane region" description="Helical" evidence="1">
    <location>
        <begin position="146"/>
        <end position="165"/>
    </location>
</feature>
<dbReference type="EMBL" id="CP001016">
    <property type="protein sequence ID" value="ACB94261.1"/>
    <property type="molecule type" value="Genomic_DNA"/>
</dbReference>
<evidence type="ECO:0008006" key="4">
    <source>
        <dbReference type="Google" id="ProtNLM"/>
    </source>
</evidence>
<sequence length="223" mass="26383">MMPSLLPSLGSIPSTVLLHVAEIDNYSPHVPLTSPDIFQHARIIIGMVVGLSIARLLNGLVRITQHPGKIQIYPVHLGWVLNLLLLQIHFWWWEYWLVELPSWTFQIYLFLIVYAIILFYLSAFLFPDSISDYTGYEDFFISRRKWFFGLFAVMMLFDLLDTLSKGRAHYTMFSWEYWFREPFYLILCGIAMYTPNRRFHIAFVTFAFIYEASFIVRYFSTLS</sequence>
<reference evidence="2 3" key="2">
    <citation type="journal article" date="2010" name="J. Bacteriol.">
        <title>Complete genome sequence of Beijerinckia indica subsp. indica.</title>
        <authorList>
            <person name="Tamas I."/>
            <person name="Dedysh S.N."/>
            <person name="Liesack W."/>
            <person name="Stott M.B."/>
            <person name="Alam M."/>
            <person name="Murrell J.C."/>
            <person name="Dunfield P.F."/>
        </authorList>
    </citation>
    <scope>NUCLEOTIDE SEQUENCE [LARGE SCALE GENOMIC DNA]</scope>
    <source>
        <strain evidence="3">ATCC 9039 / DSM 1715 / NCIMB 8712</strain>
    </source>
</reference>
<feature type="transmembrane region" description="Helical" evidence="1">
    <location>
        <begin position="201"/>
        <end position="220"/>
    </location>
</feature>